<dbReference type="AlphaFoldDB" id="E7G9V3"/>
<evidence type="ECO:0000313" key="1">
    <source>
        <dbReference type="EMBL" id="EFW05212.1"/>
    </source>
</evidence>
<gene>
    <name evidence="1" type="ORF">HMPREF9488_01543</name>
</gene>
<proteinExistence type="predicted"/>
<reference evidence="1 2" key="1">
    <citation type="submission" date="2010-12" db="EMBL/GenBank/DDBJ databases">
        <title>The Genome Sequence of Coprobacillus sp. strain 29_1.</title>
        <authorList>
            <consortium name="The Broad Institute Genome Sequencing Platform"/>
            <person name="Earl A."/>
            <person name="Ward D."/>
            <person name="Feldgarden M."/>
            <person name="Gevers D."/>
            <person name="Daigneault M."/>
            <person name="Sibley C.D."/>
            <person name="White A."/>
            <person name="Strauss J."/>
            <person name="Allen-Vercoe E."/>
            <person name="Young S.K."/>
            <person name="Zeng Q."/>
            <person name="Gargeya S."/>
            <person name="Fitzgerald M."/>
            <person name="Haas B."/>
            <person name="Abouelleil A."/>
            <person name="Alvarado L."/>
            <person name="Arachchi H.M."/>
            <person name="Berlin A."/>
            <person name="Brown A."/>
            <person name="Chapman S.B."/>
            <person name="Chen Z."/>
            <person name="Dunbar C."/>
            <person name="Freedman E."/>
            <person name="Gearin G."/>
            <person name="Gellesch M."/>
            <person name="Goldberg J."/>
            <person name="Griggs A."/>
            <person name="Gujja S."/>
            <person name="Heilman E."/>
            <person name="Heiman D."/>
            <person name="Howarth C."/>
            <person name="Larson L."/>
            <person name="Lui A."/>
            <person name="MacDonald P.J.P."/>
            <person name="Mehta T."/>
            <person name="Montmayeur A."/>
            <person name="Murphy C."/>
            <person name="Neiman D."/>
            <person name="Pearson M."/>
            <person name="Priest M."/>
            <person name="Roberts A."/>
            <person name="Saif S."/>
            <person name="Shea T."/>
            <person name="Shenoy N."/>
            <person name="Sisk P."/>
            <person name="Stolte C."/>
            <person name="Sykes S."/>
            <person name="White J."/>
            <person name="Yandava C."/>
            <person name="Nusbaum C."/>
            <person name="Birren B."/>
        </authorList>
    </citation>
    <scope>NUCLEOTIDE SEQUENCE [LARGE SCALE GENOMIC DNA]</scope>
    <source>
        <strain evidence="1 2">29_1</strain>
    </source>
</reference>
<accession>E7G9V3</accession>
<dbReference type="OrthoDB" id="3174733at2"/>
<dbReference type="HOGENOM" id="CLU_173913_3_0_9"/>
<dbReference type="Proteomes" id="UP000003157">
    <property type="component" value="Unassembled WGS sequence"/>
</dbReference>
<dbReference type="eggNOG" id="ENOG50330IM">
    <property type="taxonomic scope" value="Bacteria"/>
</dbReference>
<dbReference type="EMBL" id="ADKX01000028">
    <property type="protein sequence ID" value="EFW05212.1"/>
    <property type="molecule type" value="Genomic_DNA"/>
</dbReference>
<dbReference type="GeneID" id="78231151"/>
<keyword evidence="2" id="KW-1185">Reference proteome</keyword>
<organism evidence="1 2">
    <name type="scientific">Coprobacillus cateniformis</name>
    <dbReference type="NCBI Taxonomy" id="100884"/>
    <lineage>
        <taxon>Bacteria</taxon>
        <taxon>Bacillati</taxon>
        <taxon>Bacillota</taxon>
        <taxon>Erysipelotrichia</taxon>
        <taxon>Erysipelotrichales</taxon>
        <taxon>Coprobacillaceae</taxon>
        <taxon>Coprobacillus</taxon>
    </lineage>
</organism>
<dbReference type="STRING" id="100884.GCA_000269565_03388"/>
<comment type="caution">
    <text evidence="1">The sequence shown here is derived from an EMBL/GenBank/DDBJ whole genome shotgun (WGS) entry which is preliminary data.</text>
</comment>
<sequence>MNGNIFIDAQEVANELGTSKAYAYKLIQKLNEEMKESGFITIEGKINRKFFYEKIYGGGRENGSLQR</sequence>
<protein>
    <submittedName>
        <fullName evidence="1">Uncharacterized protein</fullName>
    </submittedName>
</protein>
<evidence type="ECO:0000313" key="2">
    <source>
        <dbReference type="Proteomes" id="UP000003157"/>
    </source>
</evidence>
<dbReference type="RefSeq" id="WP_008788651.1">
    <property type="nucleotide sequence ID" value="NZ_AKCB01000003.1"/>
</dbReference>
<name>E7G9V3_9FIRM</name>